<keyword evidence="1" id="KW-0238">DNA-binding</keyword>
<dbReference type="Gene3D" id="3.90.1750.20">
    <property type="entry name" value="Putative Large Serine Recombinase, Chain B, Domain 2"/>
    <property type="match status" value="1"/>
</dbReference>
<sequence length="565" mass="63879">MTSKAYSYIRFSSPEQAKGDSYRRQRRAAEEYCSDHGIELASSREYTFLDKGRSAYKGRHLDDEGQLRRFLDLVENGAIERGSYLLVESLDRLSREKVSTALPRFMDLLNSGIRVVTLSDNRLYTEDFNELDLIISIVHMSRAHNESSIKAQRLSSAWDNKKTLARTQLKPLGRACPAWLELKDDRYQPVQQRVETIRLIFELAIAGYGQGVIPRMLNERGIPVFGSRNRNHSGSWGTSSVSKILNNRALLGEYQPTHVVDGARTNDGEAILGFFPAVVAEGVFYQAQAVRAERRTHKTGKQSKRFNVLQGVMKCYMCGDAMHIVNKGRAPKGATYIQCHSARKGVCKNGYIRLERAEFTLREILAKVDSLSLVQTSQGEALKQLKTVEGKLETLGQRHSQMNADYYTSPSTAVAQMISKLEAEQSSLRAERELLKQNVASSQVVSKEHFFERLDLVSHEGRHAANSLLKRLELYIFALSHEPSRQSYFVSETNEIPMPFSPAFANLHFVANHGKERVMINAMRDELVDLQVTQGELTSLQALLEKTESWDELPDEILAELAKRS</sequence>
<evidence type="ECO:0008006" key="7">
    <source>
        <dbReference type="Google" id="ProtNLM"/>
    </source>
</evidence>
<name>A0A0D0NFE8_PSEFL</name>
<comment type="caution">
    <text evidence="5">The sequence shown here is derived from an EMBL/GenBank/DDBJ whole genome shotgun (WGS) entry which is preliminary data.</text>
</comment>
<dbReference type="PATRIC" id="fig|294.124.peg.3760"/>
<accession>A0A0D0NFE8</accession>
<dbReference type="Pfam" id="PF07508">
    <property type="entry name" value="Recombinase"/>
    <property type="match status" value="1"/>
</dbReference>
<dbReference type="GO" id="GO:0000150">
    <property type="term" value="F:DNA strand exchange activity"/>
    <property type="evidence" value="ECO:0007669"/>
    <property type="project" value="InterPro"/>
</dbReference>
<dbReference type="PROSITE" id="PS51736">
    <property type="entry name" value="RECOMBINASES_3"/>
    <property type="match status" value="1"/>
</dbReference>
<evidence type="ECO:0000313" key="5">
    <source>
        <dbReference type="EMBL" id="KIQ57961.1"/>
    </source>
</evidence>
<evidence type="ECO:0000259" key="3">
    <source>
        <dbReference type="PROSITE" id="PS51736"/>
    </source>
</evidence>
<dbReference type="GO" id="GO:0003677">
    <property type="term" value="F:DNA binding"/>
    <property type="evidence" value="ECO:0007669"/>
    <property type="project" value="UniProtKB-KW"/>
</dbReference>
<evidence type="ECO:0000256" key="2">
    <source>
        <dbReference type="ARBA" id="ARBA00023172"/>
    </source>
</evidence>
<dbReference type="SMART" id="SM00857">
    <property type="entry name" value="Resolvase"/>
    <property type="match status" value="1"/>
</dbReference>
<dbReference type="Gene3D" id="3.40.50.1390">
    <property type="entry name" value="Resolvase, N-terminal catalytic domain"/>
    <property type="match status" value="1"/>
</dbReference>
<dbReference type="PANTHER" id="PTHR30461">
    <property type="entry name" value="DNA-INVERTASE FROM LAMBDOID PROPHAGE"/>
    <property type="match status" value="1"/>
</dbReference>
<dbReference type="Pfam" id="PF13408">
    <property type="entry name" value="Zn_ribbon_recom"/>
    <property type="match status" value="1"/>
</dbReference>
<evidence type="ECO:0000313" key="6">
    <source>
        <dbReference type="Proteomes" id="UP000032101"/>
    </source>
</evidence>
<dbReference type="InterPro" id="IPR050639">
    <property type="entry name" value="SSR_resolvase"/>
</dbReference>
<evidence type="ECO:0000259" key="4">
    <source>
        <dbReference type="PROSITE" id="PS51737"/>
    </source>
</evidence>
<gene>
    <name evidence="5" type="ORF">RL74_18250</name>
</gene>
<dbReference type="Pfam" id="PF00239">
    <property type="entry name" value="Resolvase"/>
    <property type="match status" value="1"/>
</dbReference>
<dbReference type="InterPro" id="IPR025827">
    <property type="entry name" value="Zn_ribbon_recom_dom"/>
</dbReference>
<dbReference type="InterPro" id="IPR011109">
    <property type="entry name" value="DNA_bind_recombinase_dom"/>
</dbReference>
<evidence type="ECO:0000256" key="1">
    <source>
        <dbReference type="ARBA" id="ARBA00023125"/>
    </source>
</evidence>
<dbReference type="InterPro" id="IPR006119">
    <property type="entry name" value="Resolv_N"/>
</dbReference>
<dbReference type="EMBL" id="JXNZ01000183">
    <property type="protein sequence ID" value="KIQ57961.1"/>
    <property type="molecule type" value="Genomic_DNA"/>
</dbReference>
<dbReference type="PANTHER" id="PTHR30461:SF2">
    <property type="entry name" value="SERINE RECOMBINASE PINE-RELATED"/>
    <property type="match status" value="1"/>
</dbReference>
<proteinExistence type="predicted"/>
<dbReference type="AlphaFoldDB" id="A0A0D0NFE8"/>
<dbReference type="OrthoDB" id="9791494at2"/>
<feature type="domain" description="Recombinase" evidence="4">
    <location>
        <begin position="177"/>
        <end position="297"/>
    </location>
</feature>
<dbReference type="RefSeq" id="WP_042731200.1">
    <property type="nucleotide sequence ID" value="NZ_JXNZ01000183.1"/>
</dbReference>
<dbReference type="SUPFAM" id="SSF53041">
    <property type="entry name" value="Resolvase-like"/>
    <property type="match status" value="1"/>
</dbReference>
<reference evidence="5 6" key="1">
    <citation type="submission" date="2015-01" db="EMBL/GenBank/DDBJ databases">
        <title>Draft Genome Sequence of the Biocontrol and Plant Growth-Promoting Rhizobacteria (PGPR) Pseudomonas fluorescens UM270.</title>
        <authorList>
            <person name="Hernandez-Salmeron J.E."/>
            <person name="Santoyo G."/>
            <person name="Moreno-Hagelsieb G."/>
            <person name="Hernandez-Leon R."/>
        </authorList>
    </citation>
    <scope>NUCLEOTIDE SEQUENCE [LARGE SCALE GENOMIC DNA]</scope>
    <source>
        <strain evidence="5 6">UM270</strain>
    </source>
</reference>
<dbReference type="InterPro" id="IPR038109">
    <property type="entry name" value="DNA_bind_recomb_sf"/>
</dbReference>
<protein>
    <recommendedName>
        <fullName evidence="7">Recombinase family protein</fullName>
    </recommendedName>
</protein>
<feature type="domain" description="Resolvase/invertase-type recombinase catalytic" evidence="3">
    <location>
        <begin position="4"/>
        <end position="165"/>
    </location>
</feature>
<dbReference type="CDD" id="cd00338">
    <property type="entry name" value="Ser_Recombinase"/>
    <property type="match status" value="1"/>
</dbReference>
<organism evidence="5 6">
    <name type="scientific">Pseudomonas fluorescens</name>
    <dbReference type="NCBI Taxonomy" id="294"/>
    <lineage>
        <taxon>Bacteria</taxon>
        <taxon>Pseudomonadati</taxon>
        <taxon>Pseudomonadota</taxon>
        <taxon>Gammaproteobacteria</taxon>
        <taxon>Pseudomonadales</taxon>
        <taxon>Pseudomonadaceae</taxon>
        <taxon>Pseudomonas</taxon>
    </lineage>
</organism>
<dbReference type="InterPro" id="IPR036162">
    <property type="entry name" value="Resolvase-like_N_sf"/>
</dbReference>
<dbReference type="Proteomes" id="UP000032101">
    <property type="component" value="Unassembled WGS sequence"/>
</dbReference>
<keyword evidence="2" id="KW-0233">DNA recombination</keyword>
<dbReference type="PROSITE" id="PS51737">
    <property type="entry name" value="RECOMBINASE_DNA_BIND"/>
    <property type="match status" value="1"/>
</dbReference>